<dbReference type="CDD" id="cd03794">
    <property type="entry name" value="GT4_WbuB-like"/>
    <property type="match status" value="1"/>
</dbReference>
<protein>
    <submittedName>
        <fullName evidence="2">Glycosyltransferase WbuB</fullName>
    </submittedName>
</protein>
<dbReference type="Gene3D" id="3.40.50.2000">
    <property type="entry name" value="Glycogen Phosphorylase B"/>
    <property type="match status" value="2"/>
</dbReference>
<reference evidence="2" key="1">
    <citation type="submission" date="2016-11" db="EMBL/GenBank/DDBJ databases">
        <title>Draft Genome Sequence of Marinobacter hydrocarbonoclasticus strain STW2, a polyaromatic aromatic hydrocarbon degrading and denitrifying bacterium from rhizosphere of Seagrass Enhalus acodoides.</title>
        <authorList>
            <person name="Ling J."/>
            <person name="Dong J."/>
        </authorList>
    </citation>
    <scope>NUCLEOTIDE SEQUENCE [LARGE SCALE GENOMIC DNA]</scope>
    <source>
        <strain evidence="2">STW2</strain>
    </source>
</reference>
<proteinExistence type="predicted"/>
<dbReference type="Proteomes" id="UP000183986">
    <property type="component" value="Unassembled WGS sequence"/>
</dbReference>
<dbReference type="GO" id="GO:0016757">
    <property type="term" value="F:glycosyltransferase activity"/>
    <property type="evidence" value="ECO:0007669"/>
    <property type="project" value="UniProtKB-ARBA"/>
</dbReference>
<dbReference type="PANTHER" id="PTHR12526">
    <property type="entry name" value="GLYCOSYLTRANSFERASE"/>
    <property type="match status" value="1"/>
</dbReference>
<keyword evidence="3" id="KW-1185">Reference proteome</keyword>
<dbReference type="Pfam" id="PF13579">
    <property type="entry name" value="Glyco_trans_4_4"/>
    <property type="match status" value="1"/>
</dbReference>
<dbReference type="AlphaFoldDB" id="A0A1M2UX06"/>
<evidence type="ECO:0000259" key="1">
    <source>
        <dbReference type="Pfam" id="PF13579"/>
    </source>
</evidence>
<dbReference type="EMBL" id="MPKY01000001">
    <property type="protein sequence ID" value="OJS99875.1"/>
    <property type="molecule type" value="Genomic_DNA"/>
</dbReference>
<gene>
    <name evidence="2" type="ORF">BEE62_07090</name>
</gene>
<name>A0A1M2UX06_MARNT</name>
<comment type="caution">
    <text evidence="2">The sequence shown here is derived from an EMBL/GenBank/DDBJ whole genome shotgun (WGS) entry which is preliminary data.</text>
</comment>
<organism evidence="2 3">
    <name type="scientific">Marinobacter nauticus</name>
    <name type="common">Marinobacter hydrocarbonoclasticus</name>
    <name type="synonym">Marinobacter aquaeolei</name>
    <dbReference type="NCBI Taxonomy" id="2743"/>
    <lineage>
        <taxon>Bacteria</taxon>
        <taxon>Pseudomonadati</taxon>
        <taxon>Pseudomonadota</taxon>
        <taxon>Gammaproteobacteria</taxon>
        <taxon>Pseudomonadales</taxon>
        <taxon>Marinobacteraceae</taxon>
        <taxon>Marinobacter</taxon>
    </lineage>
</organism>
<evidence type="ECO:0000313" key="2">
    <source>
        <dbReference type="EMBL" id="OJS99875.1"/>
    </source>
</evidence>
<dbReference type="InterPro" id="IPR028098">
    <property type="entry name" value="Glyco_trans_4-like_N"/>
</dbReference>
<dbReference type="RefSeq" id="WP_072676843.1">
    <property type="nucleotide sequence ID" value="NZ_MPKY01000001.1"/>
</dbReference>
<evidence type="ECO:0000313" key="3">
    <source>
        <dbReference type="Proteomes" id="UP000183986"/>
    </source>
</evidence>
<accession>A0A1M2UX06</accession>
<dbReference type="PANTHER" id="PTHR12526:SF638">
    <property type="entry name" value="SPORE COAT PROTEIN SA"/>
    <property type="match status" value="1"/>
</dbReference>
<sequence length="407" mass="44421">MKIIYLHQYFKTPSMAGGTRSYEMARRLVSAGHEVHVVTSRTDQATCGGNWGQEVIDGIQVHWLPVMYSNSMGFIKRLQAFFRFALKAGKYASSIKADVVFATSTPLTIAIPGVRAARAIGAPMVFEVRDLWPEIPIALGVLRSPVTKFFAKKLESWAYRNSNQVVGLSSGMCEGIVRTGYPRERVHLVPNSSDIELFSVPRSLGAEFRRARPWLEDRPLVVYAGTFGKVNGVGYLVDVAKHSLSLDPEVRFLAVGEGAEWSEVEQKAELEGVLNRNFFMEPAVTKAEMPALFNAATVTTSLVIDNKALWHNSANKFFDSLAAGRPIFVNHGGWQAELLAKSGAGFQTPANDPAVAAELIVTFIKNPGAADAAGLAALTLARTEFDRGRLANKLEHVLKLAVGDSVE</sequence>
<feature type="domain" description="Glycosyltransferase subfamily 4-like N-terminal" evidence="1">
    <location>
        <begin position="18"/>
        <end position="191"/>
    </location>
</feature>
<dbReference type="Pfam" id="PF13692">
    <property type="entry name" value="Glyco_trans_1_4"/>
    <property type="match status" value="1"/>
</dbReference>
<dbReference type="SUPFAM" id="SSF53756">
    <property type="entry name" value="UDP-Glycosyltransferase/glycogen phosphorylase"/>
    <property type="match status" value="1"/>
</dbReference>
<dbReference type="OrthoDB" id="9787293at2"/>